<keyword evidence="2" id="KW-1185">Reference proteome</keyword>
<evidence type="ECO:0000313" key="2">
    <source>
        <dbReference type="Proteomes" id="UP001163046"/>
    </source>
</evidence>
<organism evidence="1 2">
    <name type="scientific">Desmophyllum pertusum</name>
    <dbReference type="NCBI Taxonomy" id="174260"/>
    <lineage>
        <taxon>Eukaryota</taxon>
        <taxon>Metazoa</taxon>
        <taxon>Cnidaria</taxon>
        <taxon>Anthozoa</taxon>
        <taxon>Hexacorallia</taxon>
        <taxon>Scleractinia</taxon>
        <taxon>Caryophylliina</taxon>
        <taxon>Caryophylliidae</taxon>
        <taxon>Desmophyllum</taxon>
    </lineage>
</organism>
<feature type="non-terminal residue" evidence="1">
    <location>
        <position position="1"/>
    </location>
</feature>
<dbReference type="AlphaFoldDB" id="A0A9X0CZZ7"/>
<dbReference type="EMBL" id="MU826021">
    <property type="protein sequence ID" value="KAJ7381780.1"/>
    <property type="molecule type" value="Genomic_DNA"/>
</dbReference>
<protein>
    <submittedName>
        <fullName evidence="1">Uncharacterized protein</fullName>
    </submittedName>
</protein>
<gene>
    <name evidence="1" type="ORF">OS493_039059</name>
</gene>
<proteinExistence type="predicted"/>
<evidence type="ECO:0000313" key="1">
    <source>
        <dbReference type="EMBL" id="KAJ7381780.1"/>
    </source>
</evidence>
<sequence length="125" mass="14009">MAEPTHESREIEIDNMCTIEEKREDLANLIPVSKEQKKCTDLEDQRRNALSVIAELTDVIQSAPNKRYYSNCPPTRTLGDISGKGNSLLLEDPPNSDGDTITGWSVATVESGYTHCDYVEEKTNY</sequence>
<comment type="caution">
    <text evidence="1">The sequence shown here is derived from an EMBL/GenBank/DDBJ whole genome shotgun (WGS) entry which is preliminary data.</text>
</comment>
<accession>A0A9X0CZZ7</accession>
<dbReference type="Proteomes" id="UP001163046">
    <property type="component" value="Unassembled WGS sequence"/>
</dbReference>
<reference evidence="1" key="1">
    <citation type="submission" date="2023-01" db="EMBL/GenBank/DDBJ databases">
        <title>Genome assembly of the deep-sea coral Lophelia pertusa.</title>
        <authorList>
            <person name="Herrera S."/>
            <person name="Cordes E."/>
        </authorList>
    </citation>
    <scope>NUCLEOTIDE SEQUENCE</scope>
    <source>
        <strain evidence="1">USNM1676648</strain>
        <tissue evidence="1">Polyp</tissue>
    </source>
</reference>
<name>A0A9X0CZZ7_9CNID</name>